<evidence type="ECO:0000256" key="4">
    <source>
        <dbReference type="ARBA" id="ARBA00022679"/>
    </source>
</evidence>
<feature type="domain" description="PI3K/PI4K catalytic" evidence="14">
    <location>
        <begin position="406"/>
        <end position="726"/>
    </location>
</feature>
<keyword evidence="3" id="KW-0723">Serine/threonine-protein kinase</keyword>
<dbReference type="InterPro" id="IPR000403">
    <property type="entry name" value="PI3/4_kinase_cat_dom"/>
</dbReference>
<dbReference type="AlphaFoldDB" id="A0AAW2HZ45"/>
<dbReference type="GO" id="GO:0004674">
    <property type="term" value="F:protein serine/threonine kinase activity"/>
    <property type="evidence" value="ECO:0007669"/>
    <property type="project" value="UniProtKB-KW"/>
</dbReference>
<accession>A0AAW2HZ45</accession>
<dbReference type="PROSITE" id="PS51190">
    <property type="entry name" value="FATC"/>
    <property type="match status" value="1"/>
</dbReference>
<dbReference type="GO" id="GO:0005634">
    <property type="term" value="C:nucleus"/>
    <property type="evidence" value="ECO:0007669"/>
    <property type="project" value="UniProtKB-SubCell"/>
</dbReference>
<evidence type="ECO:0000256" key="6">
    <source>
        <dbReference type="ARBA" id="ARBA00022763"/>
    </source>
</evidence>
<dbReference type="InterPro" id="IPR036940">
    <property type="entry name" value="PI3/4_kinase_cat_sf"/>
</dbReference>
<comment type="caution">
    <text evidence="17">The sequence shown here is derived from an EMBL/GenBank/DDBJ whole genome shotgun (WGS) entry which is preliminary data.</text>
</comment>
<dbReference type="Pfam" id="PF00454">
    <property type="entry name" value="PI3_PI4_kinase"/>
    <property type="match status" value="1"/>
</dbReference>
<evidence type="ECO:0000256" key="11">
    <source>
        <dbReference type="ARBA" id="ARBA00047899"/>
    </source>
</evidence>
<dbReference type="SMART" id="SM00146">
    <property type="entry name" value="PI3Kc"/>
    <property type="match status" value="1"/>
</dbReference>
<evidence type="ECO:0000259" key="15">
    <source>
        <dbReference type="PROSITE" id="PS51189"/>
    </source>
</evidence>
<evidence type="ECO:0000256" key="1">
    <source>
        <dbReference type="ARBA" id="ARBA00004123"/>
    </source>
</evidence>
<evidence type="ECO:0000259" key="16">
    <source>
        <dbReference type="PROSITE" id="PS51190"/>
    </source>
</evidence>
<evidence type="ECO:0000313" key="17">
    <source>
        <dbReference type="EMBL" id="KAL0274886.1"/>
    </source>
</evidence>
<dbReference type="Pfam" id="PF02260">
    <property type="entry name" value="FATC"/>
    <property type="match status" value="1"/>
</dbReference>
<dbReference type="PROSITE" id="PS51189">
    <property type="entry name" value="FAT"/>
    <property type="match status" value="1"/>
</dbReference>
<evidence type="ECO:0000256" key="5">
    <source>
        <dbReference type="ARBA" id="ARBA00022741"/>
    </source>
</evidence>
<keyword evidence="8" id="KW-0067">ATP-binding</keyword>
<gene>
    <name evidence="17" type="ORF">PYX00_002916</name>
</gene>
<dbReference type="PROSITE" id="PS00915">
    <property type="entry name" value="PI3_4_KINASE_1"/>
    <property type="match status" value="1"/>
</dbReference>
<comment type="subcellular location">
    <subcellularLocation>
        <location evidence="1">Nucleus</location>
    </subcellularLocation>
</comment>
<dbReference type="PANTHER" id="PTHR37079:SF4">
    <property type="entry name" value="SERINE_THREONINE-PROTEIN KINASE ATM"/>
    <property type="match status" value="1"/>
</dbReference>
<dbReference type="EMBL" id="JARGDH010000002">
    <property type="protein sequence ID" value="KAL0274886.1"/>
    <property type="molecule type" value="Genomic_DNA"/>
</dbReference>
<dbReference type="Gene3D" id="1.10.1070.11">
    <property type="entry name" value="Phosphatidylinositol 3-/4-kinase, catalytic domain"/>
    <property type="match status" value="1"/>
</dbReference>
<keyword evidence="9" id="KW-0539">Nucleus</keyword>
<dbReference type="InterPro" id="IPR044107">
    <property type="entry name" value="PIKKc_ATM"/>
</dbReference>
<evidence type="ECO:0000259" key="14">
    <source>
        <dbReference type="PROSITE" id="PS50290"/>
    </source>
</evidence>
<dbReference type="PROSITE" id="PS00916">
    <property type="entry name" value="PI3_4_KINASE_2"/>
    <property type="match status" value="1"/>
</dbReference>
<evidence type="ECO:0000256" key="13">
    <source>
        <dbReference type="ARBA" id="ARBA00073111"/>
    </source>
</evidence>
<dbReference type="SMART" id="SM01343">
    <property type="entry name" value="FATC"/>
    <property type="match status" value="1"/>
</dbReference>
<keyword evidence="10" id="KW-0131">Cell cycle</keyword>
<evidence type="ECO:0000256" key="7">
    <source>
        <dbReference type="ARBA" id="ARBA00022777"/>
    </source>
</evidence>
<feature type="domain" description="FAT" evidence="15">
    <location>
        <begin position="1"/>
        <end position="298"/>
    </location>
</feature>
<comment type="catalytic activity">
    <reaction evidence="12">
        <text>L-seryl-[protein] + ATP = O-phospho-L-seryl-[protein] + ADP + H(+)</text>
        <dbReference type="Rhea" id="RHEA:17989"/>
        <dbReference type="Rhea" id="RHEA-COMP:9863"/>
        <dbReference type="Rhea" id="RHEA-COMP:11604"/>
        <dbReference type="ChEBI" id="CHEBI:15378"/>
        <dbReference type="ChEBI" id="CHEBI:29999"/>
        <dbReference type="ChEBI" id="CHEBI:30616"/>
        <dbReference type="ChEBI" id="CHEBI:83421"/>
        <dbReference type="ChEBI" id="CHEBI:456216"/>
        <dbReference type="EC" id="2.7.11.1"/>
    </reaction>
</comment>
<reference evidence="17" key="1">
    <citation type="journal article" date="2024" name="Gigascience">
        <title>Chromosome-level genome of the poultry shaft louse Menopon gallinae provides insight into the host-switching and adaptive evolution of parasitic lice.</title>
        <authorList>
            <person name="Xu Y."/>
            <person name="Ma L."/>
            <person name="Liu S."/>
            <person name="Liang Y."/>
            <person name="Liu Q."/>
            <person name="He Z."/>
            <person name="Tian L."/>
            <person name="Duan Y."/>
            <person name="Cai W."/>
            <person name="Li H."/>
            <person name="Song F."/>
        </authorList>
    </citation>
    <scope>NUCLEOTIDE SEQUENCE</scope>
    <source>
        <strain evidence="17">Cailab_2023a</strain>
    </source>
</reference>
<evidence type="ECO:0000256" key="2">
    <source>
        <dbReference type="ARBA" id="ARBA00012513"/>
    </source>
</evidence>
<dbReference type="InterPro" id="IPR018936">
    <property type="entry name" value="PI3/4_kinase_CS"/>
</dbReference>
<evidence type="ECO:0000256" key="12">
    <source>
        <dbReference type="ARBA" id="ARBA00048679"/>
    </source>
</evidence>
<feature type="domain" description="FATC" evidence="16">
    <location>
        <begin position="737"/>
        <end position="769"/>
    </location>
</feature>
<keyword evidence="4" id="KW-0808">Transferase</keyword>
<keyword evidence="6" id="KW-0227">DNA damage</keyword>
<dbReference type="Gene3D" id="3.30.1010.10">
    <property type="entry name" value="Phosphatidylinositol 3-kinase Catalytic Subunit, Chain A, domain 4"/>
    <property type="match status" value="1"/>
</dbReference>
<dbReference type="PANTHER" id="PTHR37079">
    <property type="entry name" value="SERINE/THREONINE-PROTEIN KINASE ATM"/>
    <property type="match status" value="1"/>
</dbReference>
<name>A0AAW2HZ45_9NEOP</name>
<evidence type="ECO:0000256" key="9">
    <source>
        <dbReference type="ARBA" id="ARBA00023242"/>
    </source>
</evidence>
<protein>
    <recommendedName>
        <fullName evidence="13">Serine/threonine-protein kinase ATM</fullName>
        <ecNumber evidence="2">2.7.11.1</ecNumber>
    </recommendedName>
</protein>
<dbReference type="CDD" id="cd05171">
    <property type="entry name" value="PIKKc_ATM"/>
    <property type="match status" value="1"/>
</dbReference>
<dbReference type="InterPro" id="IPR038980">
    <property type="entry name" value="ATM_plant"/>
</dbReference>
<keyword evidence="7" id="KW-0418">Kinase</keyword>
<dbReference type="InterPro" id="IPR011009">
    <property type="entry name" value="Kinase-like_dom_sf"/>
</dbReference>
<dbReference type="PROSITE" id="PS50290">
    <property type="entry name" value="PI3_4_KINASE_3"/>
    <property type="match status" value="1"/>
</dbReference>
<evidence type="ECO:0000256" key="10">
    <source>
        <dbReference type="ARBA" id="ARBA00023306"/>
    </source>
</evidence>
<evidence type="ECO:0000256" key="3">
    <source>
        <dbReference type="ARBA" id="ARBA00022527"/>
    </source>
</evidence>
<keyword evidence="5" id="KW-0547">Nucleotide-binding</keyword>
<dbReference type="EC" id="2.7.11.1" evidence="2"/>
<dbReference type="GO" id="GO:0006281">
    <property type="term" value="P:DNA repair"/>
    <property type="evidence" value="ECO:0007669"/>
    <property type="project" value="InterPro"/>
</dbReference>
<evidence type="ECO:0000256" key="8">
    <source>
        <dbReference type="ARBA" id="ARBA00022840"/>
    </source>
</evidence>
<proteinExistence type="predicted"/>
<dbReference type="SUPFAM" id="SSF56112">
    <property type="entry name" value="Protein kinase-like (PK-like)"/>
    <property type="match status" value="1"/>
</dbReference>
<dbReference type="InterPro" id="IPR014009">
    <property type="entry name" value="PIK_FAT"/>
</dbReference>
<sequence length="769" mass="88541">MLRETYYKLTKMARREKEFQIAVRNLNYLSHLENLPDSIMGKIKLEKSILGWETGDINVGKFLLYHYLKRDEIKGDLRAKALRIYGDWMASTNSENSRHIIEEYYNKSIQVAEKPKDRVNSYASLARFADSNYEQIRDYLASPLFEIKKNITNRQQDMASELRQEIGWNHDRDKKIACRLVERQSVIDENEIRNSENEKDLFLCLAVKYYLLSLKDGEEYDMLVFRLISLWFSNPEHRNVTQLLKDCLSKIPTYKFLYLLPQIVPRVDEIVLISTLVEQCMKDHPYHTLPVLFALTNSYEDAKYSGAQPPSYPQRVLIARGMLEKFQKNPALKQQIMEMGNFCDALIEFANVRPGETRGKAGMIIKIPSALKITRLKNLHFVPVPSLNIPSRKTCNYDNIVGIKFFEDQYQFVGGINVPKKINCIGLDGKSRPLLVKGRDDLRQDAVMQQVFNIMNILMHRNSDANKRKLVIRTYKVMPLSHRSGIIEWCENTQPLSLYLIGSDGISGAHKRFNPEDITALECRTRIKKAFDITDVTNEVKLQVFLDICERFRPAFRHFFFENFPEPGVWFERRLAYTHSVATSSMIGYVLGIGDRHVHNILIDNSTAEVIHIDLGIAFEQGKTLPTPETVPFRLTRDIVDGMGISGIEGVFRLSCIKTMKVLRENQHTILTLLEVLLYDPLYAWTITAEKAYSVQGHTGTESSSEKTSTQVEINKMAERALIRLKQKLQGTETGGVATNTEGQVNSLIQQARDPNNLCRLFHGWQAYL</sequence>
<comment type="catalytic activity">
    <reaction evidence="11">
        <text>L-threonyl-[protein] + ATP = O-phospho-L-threonyl-[protein] + ADP + H(+)</text>
        <dbReference type="Rhea" id="RHEA:46608"/>
        <dbReference type="Rhea" id="RHEA-COMP:11060"/>
        <dbReference type="Rhea" id="RHEA-COMP:11605"/>
        <dbReference type="ChEBI" id="CHEBI:15378"/>
        <dbReference type="ChEBI" id="CHEBI:30013"/>
        <dbReference type="ChEBI" id="CHEBI:30616"/>
        <dbReference type="ChEBI" id="CHEBI:61977"/>
        <dbReference type="ChEBI" id="CHEBI:456216"/>
        <dbReference type="EC" id="2.7.11.1"/>
    </reaction>
</comment>
<organism evidence="17">
    <name type="scientific">Menopon gallinae</name>
    <name type="common">poultry shaft louse</name>
    <dbReference type="NCBI Taxonomy" id="328185"/>
    <lineage>
        <taxon>Eukaryota</taxon>
        <taxon>Metazoa</taxon>
        <taxon>Ecdysozoa</taxon>
        <taxon>Arthropoda</taxon>
        <taxon>Hexapoda</taxon>
        <taxon>Insecta</taxon>
        <taxon>Pterygota</taxon>
        <taxon>Neoptera</taxon>
        <taxon>Paraneoptera</taxon>
        <taxon>Psocodea</taxon>
        <taxon>Troctomorpha</taxon>
        <taxon>Phthiraptera</taxon>
        <taxon>Amblycera</taxon>
        <taxon>Menoponidae</taxon>
        <taxon>Menopon</taxon>
    </lineage>
</organism>
<dbReference type="FunFam" id="3.30.1010.10:FF:000023">
    <property type="entry name" value="Serine/threonine-protein kinase ATM"/>
    <property type="match status" value="1"/>
</dbReference>
<dbReference type="InterPro" id="IPR003152">
    <property type="entry name" value="FATC_dom"/>
</dbReference>
<dbReference type="GO" id="GO:0005524">
    <property type="term" value="F:ATP binding"/>
    <property type="evidence" value="ECO:0007669"/>
    <property type="project" value="UniProtKB-KW"/>
</dbReference>